<dbReference type="Pfam" id="PF01047">
    <property type="entry name" value="MarR"/>
    <property type="match status" value="1"/>
</dbReference>
<dbReference type="SUPFAM" id="SSF46785">
    <property type="entry name" value="Winged helix' DNA-binding domain"/>
    <property type="match status" value="1"/>
</dbReference>
<dbReference type="PROSITE" id="PS50995">
    <property type="entry name" value="HTH_MARR_2"/>
    <property type="match status" value="1"/>
</dbReference>
<dbReference type="InterPro" id="IPR039422">
    <property type="entry name" value="MarR/SlyA-like"/>
</dbReference>
<dbReference type="PANTHER" id="PTHR33164:SF102">
    <property type="entry name" value="TRANSCRIPTIONAL REGULATORY PROTEIN"/>
    <property type="match status" value="1"/>
</dbReference>
<dbReference type="PANTHER" id="PTHR33164">
    <property type="entry name" value="TRANSCRIPTIONAL REGULATOR, MARR FAMILY"/>
    <property type="match status" value="1"/>
</dbReference>
<evidence type="ECO:0000313" key="3">
    <source>
        <dbReference type="Proteomes" id="UP000516361"/>
    </source>
</evidence>
<dbReference type="Proteomes" id="UP000516361">
    <property type="component" value="Chromosome"/>
</dbReference>
<dbReference type="InterPro" id="IPR036390">
    <property type="entry name" value="WH_DNA-bd_sf"/>
</dbReference>
<dbReference type="RefSeq" id="WP_190614988.1">
    <property type="nucleotide sequence ID" value="NZ_AP018712.1"/>
</dbReference>
<gene>
    <name evidence="2" type="ORF">OSSY52_22770</name>
</gene>
<dbReference type="InParanoid" id="A0A7G1G9F5"/>
<sequence length="144" mass="16754">MKKKSKDIEKIFRTICFNIKVGGRRVLKDFDISSAQFDVLQMLYFKGPKRLSDISKKLGVTKSTTTGIVKRLENQGLLERKQSDDDKRVFVISIKDPGKKIIDKVINERKKLMKKVIADMNYDSYFIEKLEDFSKKLQEVTNDV</sequence>
<dbReference type="GO" id="GO:0003700">
    <property type="term" value="F:DNA-binding transcription factor activity"/>
    <property type="evidence" value="ECO:0007669"/>
    <property type="project" value="InterPro"/>
</dbReference>
<protein>
    <submittedName>
        <fullName evidence="2">MarR family transcriptional regulator</fullName>
    </submittedName>
</protein>
<organism evidence="2 3">
    <name type="scientific">Tepiditoga spiralis</name>
    <dbReference type="NCBI Taxonomy" id="2108365"/>
    <lineage>
        <taxon>Bacteria</taxon>
        <taxon>Thermotogati</taxon>
        <taxon>Thermotogota</taxon>
        <taxon>Thermotogae</taxon>
        <taxon>Petrotogales</taxon>
        <taxon>Petrotogaceae</taxon>
        <taxon>Tepiditoga</taxon>
    </lineage>
</organism>
<keyword evidence="3" id="KW-1185">Reference proteome</keyword>
<accession>A0A7G1G9F5</accession>
<evidence type="ECO:0000259" key="1">
    <source>
        <dbReference type="PROSITE" id="PS50995"/>
    </source>
</evidence>
<dbReference type="AlphaFoldDB" id="A0A7G1G9F5"/>
<feature type="domain" description="HTH marR-type" evidence="1">
    <location>
        <begin position="1"/>
        <end position="139"/>
    </location>
</feature>
<dbReference type="KEGG" id="ocy:OSSY52_22770"/>
<dbReference type="PRINTS" id="PR00598">
    <property type="entry name" value="HTHMARR"/>
</dbReference>
<reference evidence="2 3" key="1">
    <citation type="submission" date="2018-06" db="EMBL/GenBank/DDBJ databases">
        <title>Genome sequencing of Oceanotoga sp. sy52.</title>
        <authorList>
            <person name="Mori K."/>
        </authorList>
    </citation>
    <scope>NUCLEOTIDE SEQUENCE [LARGE SCALE GENOMIC DNA]</scope>
    <source>
        <strain evidence="3">sy52</strain>
    </source>
</reference>
<name>A0A7G1G9F5_9BACT</name>
<dbReference type="EMBL" id="AP018712">
    <property type="protein sequence ID" value="BBE32136.1"/>
    <property type="molecule type" value="Genomic_DNA"/>
</dbReference>
<dbReference type="GO" id="GO:0006950">
    <property type="term" value="P:response to stress"/>
    <property type="evidence" value="ECO:0007669"/>
    <property type="project" value="TreeGrafter"/>
</dbReference>
<dbReference type="FunCoup" id="A0A7G1G9F5">
    <property type="interactions" value="3"/>
</dbReference>
<evidence type="ECO:0000313" key="2">
    <source>
        <dbReference type="EMBL" id="BBE32136.1"/>
    </source>
</evidence>
<dbReference type="Gene3D" id="1.10.10.10">
    <property type="entry name" value="Winged helix-like DNA-binding domain superfamily/Winged helix DNA-binding domain"/>
    <property type="match status" value="1"/>
</dbReference>
<dbReference type="InterPro" id="IPR000835">
    <property type="entry name" value="HTH_MarR-typ"/>
</dbReference>
<dbReference type="InterPro" id="IPR036388">
    <property type="entry name" value="WH-like_DNA-bd_sf"/>
</dbReference>
<dbReference type="SMART" id="SM00347">
    <property type="entry name" value="HTH_MARR"/>
    <property type="match status" value="1"/>
</dbReference>
<proteinExistence type="predicted"/>